<dbReference type="AlphaFoldDB" id="A0AA88GD03"/>
<feature type="domain" description="Thiolase C-terminal" evidence="9">
    <location>
        <begin position="276"/>
        <end position="396"/>
    </location>
</feature>
<dbReference type="Pfam" id="PF02803">
    <property type="entry name" value="Thiolase_C"/>
    <property type="match status" value="1"/>
</dbReference>
<dbReference type="EMBL" id="PYSW02000078">
    <property type="protein sequence ID" value="KAG2370813.1"/>
    <property type="molecule type" value="Genomic_DNA"/>
</dbReference>
<dbReference type="InterPro" id="IPR020613">
    <property type="entry name" value="Thiolase_CS"/>
</dbReference>
<evidence type="ECO:0000313" key="10">
    <source>
        <dbReference type="EMBL" id="KAG2370813.1"/>
    </source>
</evidence>
<evidence type="ECO:0000256" key="2">
    <source>
        <dbReference type="ARBA" id="ARBA00022679"/>
    </source>
</evidence>
<dbReference type="GO" id="GO:0005739">
    <property type="term" value="C:mitochondrion"/>
    <property type="evidence" value="ECO:0007669"/>
    <property type="project" value="TreeGrafter"/>
</dbReference>
<accession>A0AA88GD03</accession>
<evidence type="ECO:0000256" key="7">
    <source>
        <dbReference type="RuleBase" id="RU003557"/>
    </source>
</evidence>
<evidence type="ECO:0000256" key="5">
    <source>
        <dbReference type="ARBA" id="ARBA00023315"/>
    </source>
</evidence>
<comment type="similarity">
    <text evidence="1 7">Belongs to the thiolase-like superfamily. Thiolase family.</text>
</comment>
<reference evidence="11" key="2">
    <citation type="submission" date="2020-04" db="EMBL/GenBank/DDBJ databases">
        <authorList>
            <person name="Liechti N."/>
            <person name="Schuerch N."/>
            <person name="Bruggmann R."/>
            <person name="Wittwer M."/>
        </authorList>
    </citation>
    <scope>NUCLEOTIDE SEQUENCE</scope>
    <source>
        <strain evidence="11">ATCC 30569</strain>
    </source>
</reference>
<dbReference type="PANTHER" id="PTHR18919">
    <property type="entry name" value="ACETYL-COA C-ACYLTRANSFERASE"/>
    <property type="match status" value="1"/>
</dbReference>
<dbReference type="GO" id="GO:0046872">
    <property type="term" value="F:metal ion binding"/>
    <property type="evidence" value="ECO:0007669"/>
    <property type="project" value="UniProtKB-KW"/>
</dbReference>
<dbReference type="NCBIfam" id="TIGR01930">
    <property type="entry name" value="AcCoA-C-Actrans"/>
    <property type="match status" value="1"/>
</dbReference>
<gene>
    <name evidence="11" type="ORF">C9374_012313</name>
    <name evidence="10" type="ORF">C9374_013817</name>
</gene>
<dbReference type="GO" id="GO:0003985">
    <property type="term" value="F:acetyl-CoA C-acetyltransferase activity"/>
    <property type="evidence" value="ECO:0007669"/>
    <property type="project" value="TreeGrafter"/>
</dbReference>
<evidence type="ECO:0008006" key="13">
    <source>
        <dbReference type="Google" id="ProtNLM"/>
    </source>
</evidence>
<dbReference type="Gene3D" id="3.40.47.10">
    <property type="match status" value="1"/>
</dbReference>
<protein>
    <recommendedName>
        <fullName evidence="13">Acetyl-CoA C-acetyltransferase</fullName>
    </recommendedName>
</protein>
<evidence type="ECO:0000256" key="4">
    <source>
        <dbReference type="ARBA" id="ARBA00022958"/>
    </source>
</evidence>
<proteinExistence type="inferred from homology"/>
<evidence type="ECO:0000259" key="9">
    <source>
        <dbReference type="Pfam" id="PF02803"/>
    </source>
</evidence>
<dbReference type="Pfam" id="PF00108">
    <property type="entry name" value="Thiolase_N"/>
    <property type="match status" value="1"/>
</dbReference>
<dbReference type="InterPro" id="IPR002155">
    <property type="entry name" value="Thiolase"/>
</dbReference>
<dbReference type="PROSITE" id="PS00098">
    <property type="entry name" value="THIOLASE_1"/>
    <property type="match status" value="1"/>
</dbReference>
<keyword evidence="2 7" id="KW-0808">Transferase</keyword>
<organism evidence="11 12">
    <name type="scientific">Naegleria lovaniensis</name>
    <name type="common">Amoeba</name>
    <dbReference type="NCBI Taxonomy" id="51637"/>
    <lineage>
        <taxon>Eukaryota</taxon>
        <taxon>Discoba</taxon>
        <taxon>Heterolobosea</taxon>
        <taxon>Tetramitia</taxon>
        <taxon>Eutetramitia</taxon>
        <taxon>Vahlkampfiidae</taxon>
        <taxon>Naegleria</taxon>
    </lineage>
</organism>
<name>A0AA88GD03_NAELO</name>
<dbReference type="SUPFAM" id="SSF53901">
    <property type="entry name" value="Thiolase-like"/>
    <property type="match status" value="2"/>
</dbReference>
<evidence type="ECO:0000313" key="12">
    <source>
        <dbReference type="Proteomes" id="UP000816034"/>
    </source>
</evidence>
<sequence length="398" mass="41846">MTHKTRAVIVAAQRTPIGSFLGKLSGFDAPKLGSLAIRSATQKAGVALSEVQEVIMGNVVSANLGQAPARQASIHAGLPDSVICTTVNKMCASGMKAVMYGSQNIELGIHNCVVAGGFESMSNAPYYIPQGRSGYRLGDGKLVDSILKDGLTDAYNGEHMGWCAEQTAKLYGITREEQDAYAIESYKRATEANEKGYMSGELFSIALPSKKKGEQTQYIQLDEEFSNINLEKVPQLKPAFVKENGTVTAANSSKLSDGGAALILMSEEKAKKAGIRPIARILGYGDAEKAPIDFTTAPSSAIPVALKHAGVLQSDVNLWEINEAFSAVALVNMKLLGLDVNTVNIFGGAVALGHPIGCSGARILCTLISALKHRKQQVGCAAICNGGGGASSVVIELL</sequence>
<comment type="caution">
    <text evidence="11">The sequence shown here is derived from an EMBL/GenBank/DDBJ whole genome shotgun (WGS) entry which is preliminary data.</text>
</comment>
<dbReference type="PANTHER" id="PTHR18919:SF156">
    <property type="entry name" value="ACETYL-COA ACETYLTRANSFERASE, MITOCHONDRIAL"/>
    <property type="match status" value="1"/>
</dbReference>
<keyword evidence="5 7" id="KW-0012">Acyltransferase</keyword>
<dbReference type="PIRSF" id="PIRSF000429">
    <property type="entry name" value="Ac-CoA_Ac_transf"/>
    <property type="match status" value="1"/>
</dbReference>
<dbReference type="InterPro" id="IPR020616">
    <property type="entry name" value="Thiolase_N"/>
</dbReference>
<dbReference type="GO" id="GO:0006635">
    <property type="term" value="P:fatty acid beta-oxidation"/>
    <property type="evidence" value="ECO:0007669"/>
    <property type="project" value="TreeGrafter"/>
</dbReference>
<feature type="active site" description="Proton acceptor" evidence="6">
    <location>
        <position position="384"/>
    </location>
</feature>
<dbReference type="FunFam" id="3.40.47.10:FF:000007">
    <property type="entry name" value="acetyl-CoA acetyltransferase, mitochondrial"/>
    <property type="match status" value="1"/>
</dbReference>
<feature type="active site" description="Acyl-thioester intermediate" evidence="6">
    <location>
        <position position="91"/>
    </location>
</feature>
<dbReference type="InterPro" id="IPR020615">
    <property type="entry name" value="Thiolase_acyl_enz_int_AS"/>
</dbReference>
<dbReference type="InterPro" id="IPR020617">
    <property type="entry name" value="Thiolase_C"/>
</dbReference>
<evidence type="ECO:0000256" key="1">
    <source>
        <dbReference type="ARBA" id="ARBA00010982"/>
    </source>
</evidence>
<dbReference type="EMBL" id="PYSW02000058">
    <property type="protein sequence ID" value="KAG2373210.1"/>
    <property type="molecule type" value="Genomic_DNA"/>
</dbReference>
<evidence type="ECO:0000256" key="3">
    <source>
        <dbReference type="ARBA" id="ARBA00022723"/>
    </source>
</evidence>
<dbReference type="Proteomes" id="UP000816034">
    <property type="component" value="Unassembled WGS sequence"/>
</dbReference>
<evidence type="ECO:0000313" key="11">
    <source>
        <dbReference type="EMBL" id="KAG2373210.1"/>
    </source>
</evidence>
<dbReference type="InterPro" id="IPR016039">
    <property type="entry name" value="Thiolase-like"/>
</dbReference>
<dbReference type="PROSITE" id="PS00737">
    <property type="entry name" value="THIOLASE_2"/>
    <property type="match status" value="1"/>
</dbReference>
<reference evidence="11 12" key="1">
    <citation type="journal article" date="2018" name="BMC Genomics">
        <title>The genome of Naegleria lovaniensis, the basis for a comparative approach to unravel pathogenicity factors of the human pathogenic amoeba N. fowleri.</title>
        <authorList>
            <person name="Liechti N."/>
            <person name="Schurch N."/>
            <person name="Bruggmann R."/>
            <person name="Wittwer M."/>
        </authorList>
    </citation>
    <scope>NUCLEOTIDE SEQUENCE [LARGE SCALE GENOMIC DNA]</scope>
    <source>
        <strain evidence="11 12">ATCC 30569</strain>
    </source>
</reference>
<keyword evidence="12" id="KW-1185">Reference proteome</keyword>
<feature type="domain" description="Thiolase N-terminal" evidence="8">
    <location>
        <begin position="8"/>
        <end position="268"/>
    </location>
</feature>
<keyword evidence="3" id="KW-0479">Metal-binding</keyword>
<dbReference type="GeneID" id="68104767"/>
<dbReference type="CDD" id="cd00751">
    <property type="entry name" value="thiolase"/>
    <property type="match status" value="1"/>
</dbReference>
<feature type="active site" description="Proton acceptor" evidence="6">
    <location>
        <position position="354"/>
    </location>
</feature>
<evidence type="ECO:0000256" key="6">
    <source>
        <dbReference type="PIRSR" id="PIRSR000429-1"/>
    </source>
</evidence>
<evidence type="ECO:0000259" key="8">
    <source>
        <dbReference type="Pfam" id="PF00108"/>
    </source>
</evidence>
<keyword evidence="4" id="KW-0630">Potassium</keyword>
<dbReference type="RefSeq" id="XP_044542384.1">
    <property type="nucleotide sequence ID" value="XM_044688066.1"/>
</dbReference>